<dbReference type="Gene3D" id="3.80.10.10">
    <property type="entry name" value="Ribonuclease Inhibitor"/>
    <property type="match status" value="1"/>
</dbReference>
<dbReference type="STRING" id="745531.A0A0C3S497"/>
<feature type="region of interest" description="Disordered" evidence="3">
    <location>
        <begin position="1"/>
        <end position="61"/>
    </location>
</feature>
<protein>
    <submittedName>
        <fullName evidence="4">Uncharacterized protein</fullName>
    </submittedName>
</protein>
<gene>
    <name evidence="4" type="ORF">PHLGIDRAFT_122119</name>
</gene>
<dbReference type="InterPro" id="IPR032675">
    <property type="entry name" value="LRR_dom_sf"/>
</dbReference>
<keyword evidence="5" id="KW-1185">Reference proteome</keyword>
<dbReference type="InterPro" id="IPR050216">
    <property type="entry name" value="LRR_domain-containing"/>
</dbReference>
<organism evidence="4 5">
    <name type="scientific">Phlebiopsis gigantea (strain 11061_1 CR5-6)</name>
    <name type="common">White-rot fungus</name>
    <name type="synonym">Peniophora gigantea</name>
    <dbReference type="NCBI Taxonomy" id="745531"/>
    <lineage>
        <taxon>Eukaryota</taxon>
        <taxon>Fungi</taxon>
        <taxon>Dikarya</taxon>
        <taxon>Basidiomycota</taxon>
        <taxon>Agaricomycotina</taxon>
        <taxon>Agaricomycetes</taxon>
        <taxon>Polyporales</taxon>
        <taxon>Phanerochaetaceae</taxon>
        <taxon>Phlebiopsis</taxon>
    </lineage>
</organism>
<keyword evidence="1" id="KW-0433">Leucine-rich repeat</keyword>
<name>A0A0C3S497_PHLG1</name>
<evidence type="ECO:0000313" key="4">
    <source>
        <dbReference type="EMBL" id="KIP02840.1"/>
    </source>
</evidence>
<evidence type="ECO:0000313" key="5">
    <source>
        <dbReference type="Proteomes" id="UP000053257"/>
    </source>
</evidence>
<dbReference type="Proteomes" id="UP000053257">
    <property type="component" value="Unassembled WGS sequence"/>
</dbReference>
<dbReference type="InterPro" id="IPR003591">
    <property type="entry name" value="Leu-rich_rpt_typical-subtyp"/>
</dbReference>
<proteinExistence type="predicted"/>
<evidence type="ECO:0000256" key="3">
    <source>
        <dbReference type="SAM" id="MobiDB-lite"/>
    </source>
</evidence>
<dbReference type="PANTHER" id="PTHR48051">
    <property type="match status" value="1"/>
</dbReference>
<feature type="region of interest" description="Disordered" evidence="3">
    <location>
        <begin position="151"/>
        <end position="179"/>
    </location>
</feature>
<dbReference type="InterPro" id="IPR001611">
    <property type="entry name" value="Leu-rich_rpt"/>
</dbReference>
<feature type="compositionally biased region" description="Pro residues" evidence="3">
    <location>
        <begin position="1"/>
        <end position="12"/>
    </location>
</feature>
<dbReference type="PANTHER" id="PTHR48051:SF1">
    <property type="entry name" value="RAS SUPPRESSOR PROTEIN 1"/>
    <property type="match status" value="1"/>
</dbReference>
<dbReference type="HOGENOM" id="CLU_023474_0_0_1"/>
<dbReference type="SUPFAM" id="SSF52075">
    <property type="entry name" value="Outer arm dynein light chain 1"/>
    <property type="match status" value="1"/>
</dbReference>
<evidence type="ECO:0000256" key="1">
    <source>
        <dbReference type="ARBA" id="ARBA00022614"/>
    </source>
</evidence>
<accession>A0A0C3S497</accession>
<dbReference type="AlphaFoldDB" id="A0A0C3S497"/>
<dbReference type="Pfam" id="PF13855">
    <property type="entry name" value="LRR_8"/>
    <property type="match status" value="1"/>
</dbReference>
<sequence length="594" mass="63708">MHPSHLSPPPSPTFSSSSSPSLGPCDSSAPSSPSHEPLSLSPPASPGVTHPFAGSTKAVREPRIHEKRAARVEYGTISFRADLLKHAETRLNDGRTAPVHPLAGSANTAWMPPDWEKKPSRTQGRTVSVASISSCDTLEPVRLFARGRASDRGLDDDDVDLSDKDDTQSGRSMSKSRREIEEQAWENVITGAVDRADGIINLENSGVIGTALSRIPPSVKDLASLVVLPFAHAINATPEPPPRKFTRARTMPAATLGTPLSLSVHSLRLVKSPSIAHIRQPKDTESAGNVSPLCFYLANNAITQLPIELFTLQGLTVLNLRGNALKRVPPQIAGLKNLRMLLLGQNKLPYLPAEMLEMRLDVLTLAGNPWLGPPTLDDGPTPATFSIATSTESPERALTCLPTVPSTRPKPIAPTTHKLTVPSLTELCLRTLLSPHRPTGSADARRETVLEALYPLLVPGDYPEDIIRDIRACCPQAVATPDELMGSPSKRARRTMGRSCSFASDLFSSTTSRSRDEDDEDADAETHSGVGTCVSPAHEGTRTVFVRHAEERLTWEAVIAGQDVGIVGGVPVLWRGCSRGCLDFLDGRSAPAAA</sequence>
<feature type="compositionally biased region" description="Low complexity" evidence="3">
    <location>
        <begin position="13"/>
        <end position="42"/>
    </location>
</feature>
<keyword evidence="2" id="KW-0677">Repeat</keyword>
<feature type="region of interest" description="Disordered" evidence="3">
    <location>
        <begin position="508"/>
        <end position="535"/>
    </location>
</feature>
<dbReference type="GO" id="GO:0005737">
    <property type="term" value="C:cytoplasm"/>
    <property type="evidence" value="ECO:0007669"/>
    <property type="project" value="TreeGrafter"/>
</dbReference>
<evidence type="ECO:0000256" key="2">
    <source>
        <dbReference type="ARBA" id="ARBA00022737"/>
    </source>
</evidence>
<dbReference type="SMART" id="SM00369">
    <property type="entry name" value="LRR_TYP"/>
    <property type="match status" value="2"/>
</dbReference>
<dbReference type="OrthoDB" id="660555at2759"/>
<feature type="region of interest" description="Disordered" evidence="3">
    <location>
        <begin position="94"/>
        <end position="124"/>
    </location>
</feature>
<reference evidence="4 5" key="1">
    <citation type="journal article" date="2014" name="PLoS Genet.">
        <title>Analysis of the Phlebiopsis gigantea genome, transcriptome and secretome provides insight into its pioneer colonization strategies of wood.</title>
        <authorList>
            <person name="Hori C."/>
            <person name="Ishida T."/>
            <person name="Igarashi K."/>
            <person name="Samejima M."/>
            <person name="Suzuki H."/>
            <person name="Master E."/>
            <person name="Ferreira P."/>
            <person name="Ruiz-Duenas F.J."/>
            <person name="Held B."/>
            <person name="Canessa P."/>
            <person name="Larrondo L.F."/>
            <person name="Schmoll M."/>
            <person name="Druzhinina I.S."/>
            <person name="Kubicek C.P."/>
            <person name="Gaskell J.A."/>
            <person name="Kersten P."/>
            <person name="St John F."/>
            <person name="Glasner J."/>
            <person name="Sabat G."/>
            <person name="Splinter BonDurant S."/>
            <person name="Syed K."/>
            <person name="Yadav J."/>
            <person name="Mgbeahuruike A.C."/>
            <person name="Kovalchuk A."/>
            <person name="Asiegbu F.O."/>
            <person name="Lackner G."/>
            <person name="Hoffmeister D."/>
            <person name="Rencoret J."/>
            <person name="Gutierrez A."/>
            <person name="Sun H."/>
            <person name="Lindquist E."/>
            <person name="Barry K."/>
            <person name="Riley R."/>
            <person name="Grigoriev I.V."/>
            <person name="Henrissat B."/>
            <person name="Kues U."/>
            <person name="Berka R.M."/>
            <person name="Martinez A.T."/>
            <person name="Covert S.F."/>
            <person name="Blanchette R.A."/>
            <person name="Cullen D."/>
        </authorList>
    </citation>
    <scope>NUCLEOTIDE SEQUENCE [LARGE SCALE GENOMIC DNA]</scope>
    <source>
        <strain evidence="4 5">11061_1 CR5-6</strain>
    </source>
</reference>
<dbReference type="EMBL" id="KN840650">
    <property type="protein sequence ID" value="KIP02840.1"/>
    <property type="molecule type" value="Genomic_DNA"/>
</dbReference>